<keyword evidence="3" id="KW-1185">Reference proteome</keyword>
<evidence type="ECO:0000313" key="2">
    <source>
        <dbReference type="EMBL" id="RKR74266.1"/>
    </source>
</evidence>
<dbReference type="GO" id="GO:0005975">
    <property type="term" value="P:carbohydrate metabolic process"/>
    <property type="evidence" value="ECO:0007669"/>
    <property type="project" value="UniProtKB-ARBA"/>
</dbReference>
<name>A0A495IGR3_9MICO</name>
<evidence type="ECO:0000256" key="1">
    <source>
        <dbReference type="SAM" id="SignalP"/>
    </source>
</evidence>
<dbReference type="Proteomes" id="UP000280008">
    <property type="component" value="Unassembled WGS sequence"/>
</dbReference>
<dbReference type="Gene3D" id="2.60.40.10">
    <property type="entry name" value="Immunoglobulins"/>
    <property type="match status" value="1"/>
</dbReference>
<evidence type="ECO:0000313" key="3">
    <source>
        <dbReference type="Proteomes" id="UP000280008"/>
    </source>
</evidence>
<feature type="chain" id="PRO_5019715797" description="Bacterial Ig domain-containing protein" evidence="1">
    <location>
        <begin position="28"/>
        <end position="135"/>
    </location>
</feature>
<accession>A0A495IGR3</accession>
<sequence>MKKSLATAFAAAVLVCAGLALPGAATAASLGPGTDSPVAPATAATTPFAVTSPVTAFVKSSRTPVFAGTAPAGSRVEIRGIAGSGPALAVAIADTDGSWSAPVGTPFTTDGAAGTVVATSDQGVFVTSWTLRFTD</sequence>
<dbReference type="RefSeq" id="WP_121369027.1">
    <property type="nucleotide sequence ID" value="NZ_RBKS01000001.1"/>
</dbReference>
<comment type="caution">
    <text evidence="2">The sequence shown here is derived from an EMBL/GenBank/DDBJ whole genome shotgun (WGS) entry which is preliminary data.</text>
</comment>
<protein>
    <recommendedName>
        <fullName evidence="4">Bacterial Ig domain-containing protein</fullName>
    </recommendedName>
</protein>
<feature type="signal peptide" evidence="1">
    <location>
        <begin position="1"/>
        <end position="27"/>
    </location>
</feature>
<dbReference type="AlphaFoldDB" id="A0A495IGR3"/>
<reference evidence="2 3" key="1">
    <citation type="submission" date="2018-10" db="EMBL/GenBank/DDBJ databases">
        <title>Sequencing the genomes of 1000 actinobacteria strains.</title>
        <authorList>
            <person name="Klenk H.-P."/>
        </authorList>
    </citation>
    <scope>NUCLEOTIDE SEQUENCE [LARGE SCALE GENOMIC DNA]</scope>
    <source>
        <strain evidence="2 3">DSM 17894</strain>
    </source>
</reference>
<evidence type="ECO:0008006" key="4">
    <source>
        <dbReference type="Google" id="ProtNLM"/>
    </source>
</evidence>
<organism evidence="2 3">
    <name type="scientific">Frondihabitans australicus</name>
    <dbReference type="NCBI Taxonomy" id="386892"/>
    <lineage>
        <taxon>Bacteria</taxon>
        <taxon>Bacillati</taxon>
        <taxon>Actinomycetota</taxon>
        <taxon>Actinomycetes</taxon>
        <taxon>Micrococcales</taxon>
        <taxon>Microbacteriaceae</taxon>
        <taxon>Frondihabitans</taxon>
    </lineage>
</organism>
<dbReference type="InterPro" id="IPR013783">
    <property type="entry name" value="Ig-like_fold"/>
</dbReference>
<dbReference type="EMBL" id="RBKS01000001">
    <property type="protein sequence ID" value="RKR74266.1"/>
    <property type="molecule type" value="Genomic_DNA"/>
</dbReference>
<keyword evidence="1" id="KW-0732">Signal</keyword>
<proteinExistence type="predicted"/>
<gene>
    <name evidence="2" type="ORF">C8E83_1375</name>
</gene>